<dbReference type="InterPro" id="IPR004558">
    <property type="entry name" value="Coprogen_oxidase_HemN"/>
</dbReference>
<dbReference type="RefSeq" id="WP_344798254.1">
    <property type="nucleotide sequence ID" value="NZ_BAABBN010000007.1"/>
</dbReference>
<dbReference type="PIRSF" id="PIRSF000167">
    <property type="entry name" value="HemN"/>
    <property type="match status" value="1"/>
</dbReference>
<evidence type="ECO:0000256" key="10">
    <source>
        <dbReference type="ARBA" id="ARBA00023004"/>
    </source>
</evidence>
<dbReference type="Gene3D" id="3.20.20.70">
    <property type="entry name" value="Aldolase class I"/>
    <property type="match status" value="1"/>
</dbReference>
<proteinExistence type="inferred from homology"/>
<keyword evidence="17" id="KW-1185">Reference proteome</keyword>
<dbReference type="InterPro" id="IPR058240">
    <property type="entry name" value="rSAM_sf"/>
</dbReference>
<evidence type="ECO:0000256" key="7">
    <source>
        <dbReference type="ARBA" id="ARBA00022691"/>
    </source>
</evidence>
<comment type="subcellular location">
    <subcellularLocation>
        <location evidence="1 14">Cytoplasm</location>
    </subcellularLocation>
</comment>
<dbReference type="InterPro" id="IPR013785">
    <property type="entry name" value="Aldolase_TIM"/>
</dbReference>
<dbReference type="InterPro" id="IPR006638">
    <property type="entry name" value="Elp3/MiaA/NifB-like_rSAM"/>
</dbReference>
<comment type="subunit">
    <text evidence="4">Monomer.</text>
</comment>
<dbReference type="InterPro" id="IPR010723">
    <property type="entry name" value="HemN_C"/>
</dbReference>
<dbReference type="EC" id="1.3.98.3" evidence="14"/>
<comment type="cofactor">
    <cofactor evidence="14">
        <name>[4Fe-4S] cluster</name>
        <dbReference type="ChEBI" id="CHEBI:49883"/>
    </cofactor>
    <text evidence="14">Binds 1 [4Fe-4S] cluster. The cluster is coordinated with 3 cysteines and an exchangeable S-adenosyl-L-methionine.</text>
</comment>
<dbReference type="NCBIfam" id="TIGR00538">
    <property type="entry name" value="hemN"/>
    <property type="match status" value="1"/>
</dbReference>
<keyword evidence="5 14" id="KW-0004">4Fe-4S</keyword>
<evidence type="ECO:0000256" key="2">
    <source>
        <dbReference type="ARBA" id="ARBA00004785"/>
    </source>
</evidence>
<dbReference type="SFLD" id="SFLDG01065">
    <property type="entry name" value="anaerobic_coproporphyrinogen-I"/>
    <property type="match status" value="1"/>
</dbReference>
<evidence type="ECO:0000256" key="12">
    <source>
        <dbReference type="ARBA" id="ARBA00023244"/>
    </source>
</evidence>
<comment type="pathway">
    <text evidence="2 14">Porphyrin-containing compound metabolism; protoporphyrin-IX biosynthesis; protoporphyrinogen-IX from coproporphyrinogen-III (AdoMet route): step 1/1.</text>
</comment>
<dbReference type="SMART" id="SM00729">
    <property type="entry name" value="Elp3"/>
    <property type="match status" value="1"/>
</dbReference>
<keyword evidence="8 14" id="KW-0479">Metal-binding</keyword>
<dbReference type="PANTHER" id="PTHR13932">
    <property type="entry name" value="COPROPORPHYRINIGEN III OXIDASE"/>
    <property type="match status" value="1"/>
</dbReference>
<evidence type="ECO:0000256" key="13">
    <source>
        <dbReference type="ARBA" id="ARBA00048321"/>
    </source>
</evidence>
<evidence type="ECO:0000256" key="6">
    <source>
        <dbReference type="ARBA" id="ARBA00022490"/>
    </source>
</evidence>
<evidence type="ECO:0000313" key="16">
    <source>
        <dbReference type="EMBL" id="GAA3924653.1"/>
    </source>
</evidence>
<evidence type="ECO:0000256" key="11">
    <source>
        <dbReference type="ARBA" id="ARBA00023014"/>
    </source>
</evidence>
<dbReference type="Pfam" id="PF06969">
    <property type="entry name" value="HemN_C"/>
    <property type="match status" value="1"/>
</dbReference>
<dbReference type="SFLD" id="SFLDS00029">
    <property type="entry name" value="Radical_SAM"/>
    <property type="match status" value="1"/>
</dbReference>
<feature type="domain" description="Radical SAM core" evidence="15">
    <location>
        <begin position="53"/>
        <end position="288"/>
    </location>
</feature>
<gene>
    <name evidence="16" type="primary">hemN</name>
    <name evidence="16" type="ORF">GCM10022277_20640</name>
</gene>
<dbReference type="Gene3D" id="1.10.10.920">
    <property type="match status" value="1"/>
</dbReference>
<keyword evidence="12 14" id="KW-0627">Porphyrin biosynthesis</keyword>
<dbReference type="InterPro" id="IPR034505">
    <property type="entry name" value="Coproporphyrinogen-III_oxidase"/>
</dbReference>
<comment type="catalytic activity">
    <reaction evidence="13 14">
        <text>coproporphyrinogen III + 2 S-adenosyl-L-methionine = protoporphyrinogen IX + 2 5'-deoxyadenosine + 2 L-methionine + 2 CO2</text>
        <dbReference type="Rhea" id="RHEA:15425"/>
        <dbReference type="ChEBI" id="CHEBI:16526"/>
        <dbReference type="ChEBI" id="CHEBI:17319"/>
        <dbReference type="ChEBI" id="CHEBI:57307"/>
        <dbReference type="ChEBI" id="CHEBI:57309"/>
        <dbReference type="ChEBI" id="CHEBI:57844"/>
        <dbReference type="ChEBI" id="CHEBI:59789"/>
        <dbReference type="EC" id="1.3.98.3"/>
    </reaction>
</comment>
<sequence>MTELSTDFSNFHWDDEMIRRYEGKGPRYTSYPTALSFAPIKQNQFLAHAARYKDSAEPISLYVHVPFCERLCFYCGCNKIVTQQKEKANPYIEALAKEMEIVGPNFDKRRVQQLHFGGGTPNYLTKEQFQKVISKLKKYFDLDMNRDGEYSIEVDPRTLTTEQVSHYRKLGINRISMGIQDFDPDVQKAINRVQSYEEVEAITKAARGCGYKSISYDLIYGLPLQTVETFEKTLNQVVELNPDRIAVFNYAHLPDRFKSQRLIDSDSIPSSATKLDLLHLTISKLMEAGYVYIGMDHFAKADDELCKAQRAGSLQRNFQGYSTHNELDLVGLGASSISLVQGLYSQNAKGLKLYQNFLAQGILPTEKGYQLNKDDELRKDLIMTLACQYRIDYQTFEKKYDISFVDYFHTELMSLKNFVDDDMVTLTDNALTISQPGRLLIRSICMAFDAHMNPELQQRFSKVI</sequence>
<keyword evidence="10 14" id="KW-0408">Iron</keyword>
<reference evidence="17" key="1">
    <citation type="journal article" date="2019" name="Int. J. Syst. Evol. Microbiol.">
        <title>The Global Catalogue of Microorganisms (GCM) 10K type strain sequencing project: providing services to taxonomists for standard genome sequencing and annotation.</title>
        <authorList>
            <consortium name="The Broad Institute Genomics Platform"/>
            <consortium name="The Broad Institute Genome Sequencing Center for Infectious Disease"/>
            <person name="Wu L."/>
            <person name="Ma J."/>
        </authorList>
    </citation>
    <scope>NUCLEOTIDE SEQUENCE [LARGE SCALE GENOMIC DNA]</scope>
    <source>
        <strain evidence="17">JCM 17551</strain>
    </source>
</reference>
<evidence type="ECO:0000256" key="14">
    <source>
        <dbReference type="PIRNR" id="PIRNR000167"/>
    </source>
</evidence>
<evidence type="ECO:0000256" key="9">
    <source>
        <dbReference type="ARBA" id="ARBA00023002"/>
    </source>
</evidence>
<organism evidence="16 17">
    <name type="scientific">Litoribacillus peritrichatus</name>
    <dbReference type="NCBI Taxonomy" id="718191"/>
    <lineage>
        <taxon>Bacteria</taxon>
        <taxon>Pseudomonadati</taxon>
        <taxon>Pseudomonadota</taxon>
        <taxon>Gammaproteobacteria</taxon>
        <taxon>Oceanospirillales</taxon>
        <taxon>Oceanospirillaceae</taxon>
        <taxon>Litoribacillus</taxon>
    </lineage>
</organism>
<dbReference type="EMBL" id="BAABBN010000007">
    <property type="protein sequence ID" value="GAA3924653.1"/>
    <property type="molecule type" value="Genomic_DNA"/>
</dbReference>
<dbReference type="PANTHER" id="PTHR13932:SF6">
    <property type="entry name" value="OXYGEN-INDEPENDENT COPROPORPHYRINOGEN III OXIDASE"/>
    <property type="match status" value="1"/>
</dbReference>
<evidence type="ECO:0000256" key="1">
    <source>
        <dbReference type="ARBA" id="ARBA00004496"/>
    </source>
</evidence>
<evidence type="ECO:0000259" key="15">
    <source>
        <dbReference type="PROSITE" id="PS51918"/>
    </source>
</evidence>
<evidence type="ECO:0000256" key="4">
    <source>
        <dbReference type="ARBA" id="ARBA00011245"/>
    </source>
</evidence>
<keyword evidence="9 14" id="KW-0560">Oxidoreductase</keyword>
<keyword evidence="11 14" id="KW-0411">Iron-sulfur</keyword>
<comment type="caution">
    <text evidence="16">The sequence shown here is derived from an EMBL/GenBank/DDBJ whole genome shotgun (WGS) entry which is preliminary data.</text>
</comment>
<dbReference type="SUPFAM" id="SSF102114">
    <property type="entry name" value="Radical SAM enzymes"/>
    <property type="match status" value="1"/>
</dbReference>
<evidence type="ECO:0000256" key="5">
    <source>
        <dbReference type="ARBA" id="ARBA00022485"/>
    </source>
</evidence>
<dbReference type="Pfam" id="PF04055">
    <property type="entry name" value="Radical_SAM"/>
    <property type="match status" value="1"/>
</dbReference>
<evidence type="ECO:0000313" key="17">
    <source>
        <dbReference type="Proteomes" id="UP001501565"/>
    </source>
</evidence>
<evidence type="ECO:0000256" key="3">
    <source>
        <dbReference type="ARBA" id="ARBA00005493"/>
    </source>
</evidence>
<keyword evidence="6 14" id="KW-0963">Cytoplasm</keyword>
<dbReference type="CDD" id="cd01335">
    <property type="entry name" value="Radical_SAM"/>
    <property type="match status" value="1"/>
</dbReference>
<comment type="similarity">
    <text evidence="3 14">Belongs to the anaerobic coproporphyrinogen-III oxidase family.</text>
</comment>
<evidence type="ECO:0000256" key="8">
    <source>
        <dbReference type="ARBA" id="ARBA00022723"/>
    </source>
</evidence>
<keyword evidence="7 14" id="KW-0949">S-adenosyl-L-methionine</keyword>
<dbReference type="PROSITE" id="PS51918">
    <property type="entry name" value="RADICAL_SAM"/>
    <property type="match status" value="1"/>
</dbReference>
<dbReference type="InterPro" id="IPR007197">
    <property type="entry name" value="rSAM"/>
</dbReference>
<name>A0ABP7MMM8_9GAMM</name>
<accession>A0ABP7MMM8</accession>
<protein>
    <recommendedName>
        <fullName evidence="14">Coproporphyrinogen-III oxidase</fullName>
        <ecNumber evidence="14">1.3.98.3</ecNumber>
    </recommendedName>
</protein>
<dbReference type="Proteomes" id="UP001501565">
    <property type="component" value="Unassembled WGS sequence"/>
</dbReference>